<evidence type="ECO:0000256" key="1">
    <source>
        <dbReference type="SAM" id="SignalP"/>
    </source>
</evidence>
<dbReference type="Gene3D" id="3.40.50.1980">
    <property type="entry name" value="Nitrogenase molybdenum iron protein domain"/>
    <property type="match status" value="2"/>
</dbReference>
<dbReference type="PANTHER" id="PTHR30535:SF34">
    <property type="entry name" value="MOLYBDATE-BINDING PROTEIN MOLA"/>
    <property type="match status" value="1"/>
</dbReference>
<feature type="domain" description="Fe/B12 periplasmic-binding" evidence="2">
    <location>
        <begin position="31"/>
        <end position="280"/>
    </location>
</feature>
<dbReference type="InterPro" id="IPR002491">
    <property type="entry name" value="ABC_transptr_periplasmic_BD"/>
</dbReference>
<evidence type="ECO:0000313" key="4">
    <source>
        <dbReference type="Proteomes" id="UP001247754"/>
    </source>
</evidence>
<gene>
    <name evidence="3" type="ORF">RGD00_18160</name>
</gene>
<reference evidence="3 4" key="1">
    <citation type="submission" date="2023-09" db="EMBL/GenBank/DDBJ databases">
        <title>Xinfangfangia sedmenti sp. nov., isolated the sedment.</title>
        <authorList>
            <person name="Xu L."/>
        </authorList>
    </citation>
    <scope>NUCLEOTIDE SEQUENCE [LARGE SCALE GENOMIC DNA]</scope>
    <source>
        <strain evidence="3 4">LG-4</strain>
    </source>
</reference>
<dbReference type="PROSITE" id="PS50983">
    <property type="entry name" value="FE_B12_PBP"/>
    <property type="match status" value="1"/>
</dbReference>
<name>A0ABU1FCB3_9RHOB</name>
<evidence type="ECO:0000313" key="3">
    <source>
        <dbReference type="EMBL" id="MDR5654540.1"/>
    </source>
</evidence>
<dbReference type="Pfam" id="PF01497">
    <property type="entry name" value="Peripla_BP_2"/>
    <property type="match status" value="1"/>
</dbReference>
<keyword evidence="4" id="KW-1185">Reference proteome</keyword>
<feature type="chain" id="PRO_5047375264" evidence="1">
    <location>
        <begin position="26"/>
        <end position="280"/>
    </location>
</feature>
<keyword evidence="1" id="KW-0732">Signal</keyword>
<organism evidence="3 4">
    <name type="scientific">Ruixingdingia sedimenti</name>
    <dbReference type="NCBI Taxonomy" id="3073604"/>
    <lineage>
        <taxon>Bacteria</taxon>
        <taxon>Pseudomonadati</taxon>
        <taxon>Pseudomonadota</taxon>
        <taxon>Alphaproteobacteria</taxon>
        <taxon>Rhodobacterales</taxon>
        <taxon>Paracoccaceae</taxon>
        <taxon>Ruixingdingia</taxon>
    </lineage>
</organism>
<dbReference type="EMBL" id="JAVKPH010000028">
    <property type="protein sequence ID" value="MDR5654540.1"/>
    <property type="molecule type" value="Genomic_DNA"/>
</dbReference>
<dbReference type="Proteomes" id="UP001247754">
    <property type="component" value="Unassembled WGS sequence"/>
</dbReference>
<proteinExistence type="predicted"/>
<feature type="signal peptide" evidence="1">
    <location>
        <begin position="1"/>
        <end position="25"/>
    </location>
</feature>
<accession>A0ABU1FCB3</accession>
<dbReference type="PANTHER" id="PTHR30535">
    <property type="entry name" value="VITAMIN B12-BINDING PROTEIN"/>
    <property type="match status" value="1"/>
</dbReference>
<dbReference type="InterPro" id="IPR050902">
    <property type="entry name" value="ABC_Transporter_SBP"/>
</dbReference>
<evidence type="ECO:0000259" key="2">
    <source>
        <dbReference type="PROSITE" id="PS50983"/>
    </source>
</evidence>
<sequence length="280" mass="28915">MSASARVSRALALALCLLVPAIAGAGTPPLRVVSINLCTDQLAMALAAPGQLVSVSYLSADPRMSMMADRAAAYPLNHAGAEEVYLMRPDLVLGGIYTNRGSVEILQRLGVPVLLLPPVDRLEDVAAQMRTVGAALGRTAEAEAQVAAFEAALAALRVDLPPVTAAQYHPNGYTTGTGTLADEIMRHTGYANIAARAGVAGGGVLALERLVMEDPQVIVTARPWPGASRSEELLVHPALAALRARAAQVPLADAGWSCGTPAMLAAVAGMAAARRAMEGR</sequence>
<comment type="caution">
    <text evidence="3">The sequence shown here is derived from an EMBL/GenBank/DDBJ whole genome shotgun (WGS) entry which is preliminary data.</text>
</comment>
<protein>
    <submittedName>
        <fullName evidence="3">ABC transporter substrate-binding protein</fullName>
    </submittedName>
</protein>
<dbReference type="SUPFAM" id="SSF53807">
    <property type="entry name" value="Helical backbone' metal receptor"/>
    <property type="match status" value="1"/>
</dbReference>
<dbReference type="CDD" id="cd00636">
    <property type="entry name" value="TroA-like"/>
    <property type="match status" value="1"/>
</dbReference>